<feature type="domain" description="PiggyBac transposable element-derived protein 4 C-terminal zinc-finger" evidence="1">
    <location>
        <begin position="103"/>
        <end position="142"/>
    </location>
</feature>
<dbReference type="InterPro" id="IPR029526">
    <property type="entry name" value="PGBD"/>
</dbReference>
<protein>
    <recommendedName>
        <fullName evidence="4">PiggyBac transposable element-derived protein domain-containing protein</fullName>
    </recommendedName>
</protein>
<evidence type="ECO:0000259" key="1">
    <source>
        <dbReference type="Pfam" id="PF13842"/>
    </source>
</evidence>
<proteinExistence type="predicted"/>
<organism evidence="3">
    <name type="scientific">Cuerna arida</name>
    <dbReference type="NCBI Taxonomy" id="1464854"/>
    <lineage>
        <taxon>Eukaryota</taxon>
        <taxon>Metazoa</taxon>
        <taxon>Ecdysozoa</taxon>
        <taxon>Arthropoda</taxon>
        <taxon>Hexapoda</taxon>
        <taxon>Insecta</taxon>
        <taxon>Pterygota</taxon>
        <taxon>Neoptera</taxon>
        <taxon>Paraneoptera</taxon>
        <taxon>Hemiptera</taxon>
        <taxon>Auchenorrhyncha</taxon>
        <taxon>Membracoidea</taxon>
        <taxon>Cicadellidae</taxon>
        <taxon>Cicadellinae</taxon>
        <taxon>Proconiini</taxon>
        <taxon>Cuerna</taxon>
    </lineage>
</organism>
<dbReference type="AlphaFoldDB" id="A0A1B6F9R2"/>
<evidence type="ECO:0000259" key="2">
    <source>
        <dbReference type="Pfam" id="PF13843"/>
    </source>
</evidence>
<name>A0A1B6F9R2_9HEMI</name>
<evidence type="ECO:0000313" key="3">
    <source>
        <dbReference type="EMBL" id="JAS46653.1"/>
    </source>
</evidence>
<accession>A0A1B6F9R2</accession>
<dbReference type="Pfam" id="PF13842">
    <property type="entry name" value="zf-Tnp_2"/>
    <property type="match status" value="1"/>
</dbReference>
<dbReference type="Pfam" id="PF13843">
    <property type="entry name" value="DDE_Tnp_1_7"/>
    <property type="match status" value="1"/>
</dbReference>
<dbReference type="PANTHER" id="PTHR46599:SF3">
    <property type="entry name" value="PIGGYBAC TRANSPOSABLE ELEMENT-DERIVED PROTEIN 4"/>
    <property type="match status" value="1"/>
</dbReference>
<sequence>MKGVDRANQMMAYYPVERKTLRWYKKLAVHIIHMLLLNSHTLHNIYTVGAAERNKWTFYDFRLAVLENLLPKPVDPLPIMPLRGTPHTLTMNGPRPDNPNRIHQKDCRICRVNKIRKKSKYVCKACPGEPGLCPGKCFDTFHKV</sequence>
<gene>
    <name evidence="3" type="ORF">g.15320</name>
</gene>
<dbReference type="InterPro" id="IPR032718">
    <property type="entry name" value="PGBD4_Znf_C"/>
</dbReference>
<dbReference type="EMBL" id="GECZ01023116">
    <property type="protein sequence ID" value="JAS46653.1"/>
    <property type="molecule type" value="Transcribed_RNA"/>
</dbReference>
<reference evidence="3" key="1">
    <citation type="submission" date="2015-11" db="EMBL/GenBank/DDBJ databases">
        <title>De novo transcriptome assembly of four potential Pierce s Disease insect vectors from Arizona vineyards.</title>
        <authorList>
            <person name="Tassone E.E."/>
        </authorList>
    </citation>
    <scope>NUCLEOTIDE SEQUENCE</scope>
</reference>
<evidence type="ECO:0008006" key="4">
    <source>
        <dbReference type="Google" id="ProtNLM"/>
    </source>
</evidence>
<dbReference type="PANTHER" id="PTHR46599">
    <property type="entry name" value="PIGGYBAC TRANSPOSABLE ELEMENT-DERIVED PROTEIN 4"/>
    <property type="match status" value="1"/>
</dbReference>
<feature type="domain" description="PiggyBac transposable element-derived protein" evidence="2">
    <location>
        <begin position="1"/>
        <end position="40"/>
    </location>
</feature>